<dbReference type="SUPFAM" id="SSF55874">
    <property type="entry name" value="ATPase domain of HSP90 chaperone/DNA topoisomerase II/histidine kinase"/>
    <property type="match status" value="1"/>
</dbReference>
<dbReference type="PROSITE" id="PS50112">
    <property type="entry name" value="PAS"/>
    <property type="match status" value="1"/>
</dbReference>
<dbReference type="SUPFAM" id="SSF52172">
    <property type="entry name" value="CheY-like"/>
    <property type="match status" value="1"/>
</dbReference>
<dbReference type="PROSITE" id="PS50113">
    <property type="entry name" value="PAC"/>
    <property type="match status" value="1"/>
</dbReference>
<proteinExistence type="predicted"/>
<dbReference type="PRINTS" id="PR00344">
    <property type="entry name" value="BCTRLSENSOR"/>
</dbReference>
<dbReference type="PANTHER" id="PTHR43065">
    <property type="entry name" value="SENSOR HISTIDINE KINASE"/>
    <property type="match status" value="1"/>
</dbReference>
<dbReference type="PANTHER" id="PTHR43065:SF46">
    <property type="entry name" value="C4-DICARBOXYLATE TRANSPORT SENSOR PROTEIN DCTB"/>
    <property type="match status" value="1"/>
</dbReference>
<dbReference type="CDD" id="cd00082">
    <property type="entry name" value="HisKA"/>
    <property type="match status" value="1"/>
</dbReference>
<keyword evidence="6" id="KW-0418">Kinase</keyword>
<keyword evidence="8" id="KW-0902">Two-component regulatory system</keyword>
<keyword evidence="7" id="KW-0067">ATP-binding</keyword>
<dbReference type="InterPro" id="IPR003594">
    <property type="entry name" value="HATPase_dom"/>
</dbReference>
<gene>
    <name evidence="9" type="ORF">G4V39_04310</name>
</gene>
<dbReference type="InterPro" id="IPR036890">
    <property type="entry name" value="HATPase_C_sf"/>
</dbReference>
<sequence>MLFKKANTANHVVSPAEAYDHQENSLGLFKVLLESIPGGVILISPDRTIIYWNQLAEKIVGYSSQEALGKRCFEILQSQACQVCRLFDRPSPPPVVGQECVLKAKSGHKIYVLKNASVLTDFQGQPVGALEIFIDITAKKIAEERLVQLERLKALGELAAGVAHDLNNVLTVIEGNITLAKRECPLEVTRRLEVIEKAARDGAEIVQRIKQFARLGQAREVYPVAINEVVLDAIKMTRPRWKTAAQSEGINYEVRTNLKSRSFVLGNASQIREILTNLIINALDAMPQGGVLDIHTEDLKSMVRLTVRDTGCGIPPEIMGHIFSPFFSTKGEKSSGLGLSICYSLVKQFGGDIEVESLPGKGAKFIITLPKAKDPSLEAEKEPEVKEAEMTARILVVEDDPFVRDLLAEILQGAGHHIELASDGQSALKKFSPGLYDIVLTDQSMPGISGQRLSATLKGLDPEITVILITGWQNSSAEELRQSGVDYFLAKPFKVEQVLSLIQQALREGPPDGQAQELPDNSVEPQNFSA</sequence>
<dbReference type="InterPro" id="IPR005467">
    <property type="entry name" value="His_kinase_dom"/>
</dbReference>
<dbReference type="InterPro" id="IPR000014">
    <property type="entry name" value="PAS"/>
</dbReference>
<dbReference type="Pfam" id="PF02518">
    <property type="entry name" value="HATPase_c"/>
    <property type="match status" value="1"/>
</dbReference>
<evidence type="ECO:0000256" key="7">
    <source>
        <dbReference type="ARBA" id="ARBA00022840"/>
    </source>
</evidence>
<dbReference type="InterPro" id="IPR004358">
    <property type="entry name" value="Sig_transdc_His_kin-like_C"/>
</dbReference>
<dbReference type="InterPro" id="IPR000700">
    <property type="entry name" value="PAS-assoc_C"/>
</dbReference>
<dbReference type="RefSeq" id="WP_166031768.1">
    <property type="nucleotide sequence ID" value="NZ_CP048877.1"/>
</dbReference>
<keyword evidence="4" id="KW-0808">Transferase</keyword>
<dbReference type="InterPro" id="IPR001789">
    <property type="entry name" value="Sig_transdc_resp-reg_receiver"/>
</dbReference>
<keyword evidence="5" id="KW-0547">Nucleotide-binding</keyword>
<evidence type="ECO:0000256" key="1">
    <source>
        <dbReference type="ARBA" id="ARBA00000085"/>
    </source>
</evidence>
<dbReference type="GO" id="GO:0000155">
    <property type="term" value="F:phosphorelay sensor kinase activity"/>
    <property type="evidence" value="ECO:0007669"/>
    <property type="project" value="InterPro"/>
</dbReference>
<dbReference type="KEGG" id="tav:G4V39_04310"/>
<organism evidence="9 10">
    <name type="scientific">Thermosulfuriphilus ammonigenes</name>
    <dbReference type="NCBI Taxonomy" id="1936021"/>
    <lineage>
        <taxon>Bacteria</taxon>
        <taxon>Pseudomonadati</taxon>
        <taxon>Thermodesulfobacteriota</taxon>
        <taxon>Thermodesulfobacteria</taxon>
        <taxon>Thermodesulfobacteriales</taxon>
        <taxon>Thermodesulfobacteriaceae</taxon>
        <taxon>Thermosulfuriphilus</taxon>
    </lineage>
</organism>
<dbReference type="NCBIfam" id="TIGR00229">
    <property type="entry name" value="sensory_box"/>
    <property type="match status" value="1"/>
</dbReference>
<evidence type="ECO:0000256" key="4">
    <source>
        <dbReference type="ARBA" id="ARBA00022679"/>
    </source>
</evidence>
<dbReference type="Pfam" id="PF00072">
    <property type="entry name" value="Response_reg"/>
    <property type="match status" value="1"/>
</dbReference>
<keyword evidence="3" id="KW-0597">Phosphoprotein</keyword>
<keyword evidence="10" id="KW-1185">Reference proteome</keyword>
<dbReference type="SMART" id="SM00091">
    <property type="entry name" value="PAS"/>
    <property type="match status" value="1"/>
</dbReference>
<dbReference type="AlphaFoldDB" id="A0A6G7PV44"/>
<dbReference type="EC" id="2.7.13.3" evidence="2"/>
<dbReference type="InterPro" id="IPR003661">
    <property type="entry name" value="HisK_dim/P_dom"/>
</dbReference>
<dbReference type="PROSITE" id="PS50110">
    <property type="entry name" value="RESPONSE_REGULATORY"/>
    <property type="match status" value="1"/>
</dbReference>
<dbReference type="Pfam" id="PF00512">
    <property type="entry name" value="HisKA"/>
    <property type="match status" value="1"/>
</dbReference>
<dbReference type="SUPFAM" id="SSF55785">
    <property type="entry name" value="PYP-like sensor domain (PAS domain)"/>
    <property type="match status" value="1"/>
</dbReference>
<protein>
    <recommendedName>
        <fullName evidence="2">histidine kinase</fullName>
        <ecNumber evidence="2">2.7.13.3</ecNumber>
    </recommendedName>
</protein>
<dbReference type="Gene3D" id="3.40.50.2300">
    <property type="match status" value="1"/>
</dbReference>
<dbReference type="PROSITE" id="PS50109">
    <property type="entry name" value="HIS_KIN"/>
    <property type="match status" value="1"/>
</dbReference>
<dbReference type="Gene3D" id="3.30.565.10">
    <property type="entry name" value="Histidine kinase-like ATPase, C-terminal domain"/>
    <property type="match status" value="1"/>
</dbReference>
<evidence type="ECO:0000313" key="10">
    <source>
        <dbReference type="Proteomes" id="UP000502179"/>
    </source>
</evidence>
<accession>A0A6G7PV44</accession>
<dbReference type="SMART" id="SM00388">
    <property type="entry name" value="HisKA"/>
    <property type="match status" value="1"/>
</dbReference>
<evidence type="ECO:0000313" key="9">
    <source>
        <dbReference type="EMBL" id="QIJ71549.1"/>
    </source>
</evidence>
<dbReference type="InterPro" id="IPR036097">
    <property type="entry name" value="HisK_dim/P_sf"/>
</dbReference>
<reference evidence="9 10" key="1">
    <citation type="submission" date="2020-02" db="EMBL/GenBank/DDBJ databases">
        <title>Genome analysis of Thermosulfuriphilus ammonigenes ST65T, an anaerobic thermophilic chemolithoautotrophic bacterium isolated from a deep-sea hydrothermal vent.</title>
        <authorList>
            <person name="Slobodkina G."/>
            <person name="Allioux M."/>
            <person name="Merkel A."/>
            <person name="Alain K."/>
            <person name="Jebbar M."/>
            <person name="Slobodkin A."/>
        </authorList>
    </citation>
    <scope>NUCLEOTIDE SEQUENCE [LARGE SCALE GENOMIC DNA]</scope>
    <source>
        <strain evidence="9 10">ST65</strain>
    </source>
</reference>
<evidence type="ECO:0000256" key="2">
    <source>
        <dbReference type="ARBA" id="ARBA00012438"/>
    </source>
</evidence>
<evidence type="ECO:0000256" key="5">
    <source>
        <dbReference type="ARBA" id="ARBA00022741"/>
    </source>
</evidence>
<dbReference type="GO" id="GO:0005524">
    <property type="term" value="F:ATP binding"/>
    <property type="evidence" value="ECO:0007669"/>
    <property type="project" value="UniProtKB-KW"/>
</dbReference>
<dbReference type="EMBL" id="CP048877">
    <property type="protein sequence ID" value="QIJ71549.1"/>
    <property type="molecule type" value="Genomic_DNA"/>
</dbReference>
<dbReference type="InterPro" id="IPR011006">
    <property type="entry name" value="CheY-like_superfamily"/>
</dbReference>
<evidence type="ECO:0000256" key="8">
    <source>
        <dbReference type="ARBA" id="ARBA00023012"/>
    </source>
</evidence>
<dbReference type="Gene3D" id="1.10.287.130">
    <property type="match status" value="1"/>
</dbReference>
<dbReference type="SMART" id="SM00448">
    <property type="entry name" value="REC"/>
    <property type="match status" value="1"/>
</dbReference>
<dbReference type="CDD" id="cd00156">
    <property type="entry name" value="REC"/>
    <property type="match status" value="1"/>
</dbReference>
<dbReference type="Proteomes" id="UP000502179">
    <property type="component" value="Chromosome"/>
</dbReference>
<dbReference type="InterPro" id="IPR035965">
    <property type="entry name" value="PAS-like_dom_sf"/>
</dbReference>
<comment type="catalytic activity">
    <reaction evidence="1">
        <text>ATP + protein L-histidine = ADP + protein N-phospho-L-histidine.</text>
        <dbReference type="EC" id="2.7.13.3"/>
    </reaction>
</comment>
<name>A0A6G7PV44_9BACT</name>
<dbReference type="SUPFAM" id="SSF47384">
    <property type="entry name" value="Homodimeric domain of signal transducing histidine kinase"/>
    <property type="match status" value="1"/>
</dbReference>
<dbReference type="Gene3D" id="3.30.450.20">
    <property type="entry name" value="PAS domain"/>
    <property type="match status" value="1"/>
</dbReference>
<evidence type="ECO:0000256" key="3">
    <source>
        <dbReference type="ARBA" id="ARBA00022553"/>
    </source>
</evidence>
<dbReference type="SMART" id="SM00387">
    <property type="entry name" value="HATPase_c"/>
    <property type="match status" value="1"/>
</dbReference>
<dbReference type="Pfam" id="PF13426">
    <property type="entry name" value="PAS_9"/>
    <property type="match status" value="1"/>
</dbReference>
<evidence type="ECO:0000256" key="6">
    <source>
        <dbReference type="ARBA" id="ARBA00022777"/>
    </source>
</evidence>
<dbReference type="CDD" id="cd00130">
    <property type="entry name" value="PAS"/>
    <property type="match status" value="1"/>
</dbReference>